<dbReference type="OrthoDB" id="9765680at2"/>
<evidence type="ECO:0000259" key="2">
    <source>
        <dbReference type="Pfam" id="PF13193"/>
    </source>
</evidence>
<dbReference type="eggNOG" id="COG0318">
    <property type="taxonomic scope" value="Bacteria"/>
</dbReference>
<dbReference type="AlphaFoldDB" id="E4U0F6"/>
<keyword evidence="4" id="KW-1185">Reference proteome</keyword>
<dbReference type="SUPFAM" id="SSF56801">
    <property type="entry name" value="Acetyl-CoA synthetase-like"/>
    <property type="match status" value="1"/>
</dbReference>
<organism evidence="3 4">
    <name type="scientific">Sulfuricurvum kujiense (strain ATCC BAA-921 / DSM 16994 / JCM 11577 / YK-1)</name>
    <dbReference type="NCBI Taxonomy" id="709032"/>
    <lineage>
        <taxon>Bacteria</taxon>
        <taxon>Pseudomonadati</taxon>
        <taxon>Campylobacterota</taxon>
        <taxon>Epsilonproteobacteria</taxon>
        <taxon>Campylobacterales</taxon>
        <taxon>Sulfurimonadaceae</taxon>
        <taxon>Sulfuricurvum</taxon>
    </lineage>
</organism>
<dbReference type="InterPro" id="IPR025110">
    <property type="entry name" value="AMP-bd_C"/>
</dbReference>
<dbReference type="InterPro" id="IPR045851">
    <property type="entry name" value="AMP-bd_C_sf"/>
</dbReference>
<accession>E4U0F6</accession>
<dbReference type="Pfam" id="PF00501">
    <property type="entry name" value="AMP-binding"/>
    <property type="match status" value="1"/>
</dbReference>
<dbReference type="PANTHER" id="PTHR24096">
    <property type="entry name" value="LONG-CHAIN-FATTY-ACID--COA LIGASE"/>
    <property type="match status" value="1"/>
</dbReference>
<dbReference type="PROSITE" id="PS00455">
    <property type="entry name" value="AMP_BINDING"/>
    <property type="match status" value="1"/>
</dbReference>
<dbReference type="CDD" id="cd04433">
    <property type="entry name" value="AFD_class_I"/>
    <property type="match status" value="1"/>
</dbReference>
<dbReference type="KEGG" id="sku:Sulku_0587"/>
<gene>
    <name evidence="3" type="ordered locus">Sulku_0587</name>
</gene>
<dbReference type="Gene3D" id="3.30.300.30">
    <property type="match status" value="1"/>
</dbReference>
<dbReference type="Proteomes" id="UP000008721">
    <property type="component" value="Chromosome"/>
</dbReference>
<dbReference type="InterPro" id="IPR020845">
    <property type="entry name" value="AMP-binding_CS"/>
</dbReference>
<keyword evidence="3" id="KW-0436">Ligase</keyword>
<dbReference type="InterPro" id="IPR000873">
    <property type="entry name" value="AMP-dep_synth/lig_dom"/>
</dbReference>
<dbReference type="Pfam" id="PF13193">
    <property type="entry name" value="AMP-binding_C"/>
    <property type="match status" value="1"/>
</dbReference>
<feature type="domain" description="AMP-binding enzyme C-terminal" evidence="2">
    <location>
        <begin position="394"/>
        <end position="479"/>
    </location>
</feature>
<evidence type="ECO:0000313" key="4">
    <source>
        <dbReference type="Proteomes" id="UP000008721"/>
    </source>
</evidence>
<evidence type="ECO:0000313" key="3">
    <source>
        <dbReference type="EMBL" id="ADR33253.1"/>
    </source>
</evidence>
<evidence type="ECO:0000259" key="1">
    <source>
        <dbReference type="Pfam" id="PF00501"/>
    </source>
</evidence>
<dbReference type="EMBL" id="CP002355">
    <property type="protein sequence ID" value="ADR33253.1"/>
    <property type="molecule type" value="Genomic_DNA"/>
</dbReference>
<dbReference type="HOGENOM" id="CLU_000022_59_0_7"/>
<dbReference type="STRING" id="709032.Sulku_0587"/>
<dbReference type="InterPro" id="IPR042099">
    <property type="entry name" value="ANL_N_sf"/>
</dbReference>
<sequence>MTILEYLKKHATQNPQKLFLKEGTKSWSFGSFYEEVAKLSTFFIRQGIKKADYVVIHLDQKSEHLLTYTALLNIGAVSVHLYPEREDEYVEFAAEHTSAKAVVSNMFKKKFSSVPVLDFPAHLDLKPTYGCDSYEIAYVMFTSGTTSSPKAVLTTHDNIRFVTETLIELAGIREGEEKEIILLPLGSTGGLGHFHAALMQGNTIRLFPGFYSSLDDKGLDMLLESIEEESATGILLTPGLITKMLNTRKEKLKTAGKTLRYALANVTPMKKETIAELLELLPDLRFCTYYGSTEASRSIVNVCRENGKFMHLTGKPSKGVAIKLHNKNDAGEGEIYIKGGNVMKGYLHDEAASFDEGWFQSGDIGRIDENGFIHVIGRIKDTISLDGLKVFPMEIEAILSMHKDIKDVGVCPLIDEQGATQIGLAVVLKEDATDKEALAREAAALLSKSFKCDKTDLYRYKIPKKIYFERRIPRTDLGKIKRDELSSQLVQSGTSILIKG</sequence>
<dbReference type="GO" id="GO:0016405">
    <property type="term" value="F:CoA-ligase activity"/>
    <property type="evidence" value="ECO:0007669"/>
    <property type="project" value="TreeGrafter"/>
</dbReference>
<dbReference type="Gene3D" id="3.40.50.12780">
    <property type="entry name" value="N-terminal domain of ligase-like"/>
    <property type="match status" value="1"/>
</dbReference>
<name>E4U0F6_SULKY</name>
<proteinExistence type="predicted"/>
<protein>
    <submittedName>
        <fullName evidence="3">AMP-dependent synthetase and ligase</fullName>
    </submittedName>
</protein>
<reference evidence="3 4" key="1">
    <citation type="journal article" date="2012" name="Stand. Genomic Sci.">
        <title>Complete genome sequence of the sulfur compounds oxidizing chemolithoautotroph Sulfuricurvum kujiense type strain (YK-1(T)).</title>
        <authorList>
            <person name="Han C."/>
            <person name="Kotsyurbenko O."/>
            <person name="Chertkov O."/>
            <person name="Held B."/>
            <person name="Lapidus A."/>
            <person name="Nolan M."/>
            <person name="Lucas S."/>
            <person name="Hammon N."/>
            <person name="Deshpande S."/>
            <person name="Cheng J.F."/>
            <person name="Tapia R."/>
            <person name="Goodwin L.A."/>
            <person name="Pitluck S."/>
            <person name="Liolios K."/>
            <person name="Pagani I."/>
            <person name="Ivanova N."/>
            <person name="Mavromatis K."/>
            <person name="Mikhailova N."/>
            <person name="Pati A."/>
            <person name="Chen A."/>
            <person name="Palaniappan K."/>
            <person name="Land M."/>
            <person name="Hauser L."/>
            <person name="Chang Y.J."/>
            <person name="Jeffries C.D."/>
            <person name="Brambilla E.M."/>
            <person name="Rohde M."/>
            <person name="Spring S."/>
            <person name="Sikorski J."/>
            <person name="Goker M."/>
            <person name="Woyke T."/>
            <person name="Bristow J."/>
            <person name="Eisen J.A."/>
            <person name="Markowitz V."/>
            <person name="Hugenholtz P."/>
            <person name="Kyrpides N.C."/>
            <person name="Klenk H.P."/>
            <person name="Detter J.C."/>
        </authorList>
    </citation>
    <scope>NUCLEOTIDE SEQUENCE [LARGE SCALE GENOMIC DNA]</scope>
    <source>
        <strain evidence="4">ATCC BAA-921 / DSM 16994 / JCM 11577 / YK-1</strain>
    </source>
</reference>
<dbReference type="RefSeq" id="WP_013459450.1">
    <property type="nucleotide sequence ID" value="NC_014762.1"/>
</dbReference>
<feature type="domain" description="AMP-dependent synthetase/ligase" evidence="1">
    <location>
        <begin position="8"/>
        <end position="347"/>
    </location>
</feature>